<reference evidence="1" key="1">
    <citation type="journal article" date="2023" name="Science">
        <title>Genome structures resolve the early diversification of teleost fishes.</title>
        <authorList>
            <person name="Parey E."/>
            <person name="Louis A."/>
            <person name="Montfort J."/>
            <person name="Bouchez O."/>
            <person name="Roques C."/>
            <person name="Iampietro C."/>
            <person name="Lluch J."/>
            <person name="Castinel A."/>
            <person name="Donnadieu C."/>
            <person name="Desvignes T."/>
            <person name="Floi Bucao C."/>
            <person name="Jouanno E."/>
            <person name="Wen M."/>
            <person name="Mejri S."/>
            <person name="Dirks R."/>
            <person name="Jansen H."/>
            <person name="Henkel C."/>
            <person name="Chen W.J."/>
            <person name="Zahm M."/>
            <person name="Cabau C."/>
            <person name="Klopp C."/>
            <person name="Thompson A.W."/>
            <person name="Robinson-Rechavi M."/>
            <person name="Braasch I."/>
            <person name="Lecointre G."/>
            <person name="Bobe J."/>
            <person name="Postlethwait J.H."/>
            <person name="Berthelot C."/>
            <person name="Roest Crollius H."/>
            <person name="Guiguen Y."/>
        </authorList>
    </citation>
    <scope>NUCLEOTIDE SEQUENCE</scope>
    <source>
        <strain evidence="1">NC1722</strain>
    </source>
</reference>
<comment type="caution">
    <text evidence="1">The sequence shown here is derived from an EMBL/GenBank/DDBJ whole genome shotgun (WGS) entry which is preliminary data.</text>
</comment>
<dbReference type="Proteomes" id="UP001221898">
    <property type="component" value="Unassembled WGS sequence"/>
</dbReference>
<accession>A0AAD7W7I5</accession>
<name>A0AAD7W7I5_9TELE</name>
<dbReference type="EMBL" id="JAINUG010000224">
    <property type="protein sequence ID" value="KAJ8386697.1"/>
    <property type="molecule type" value="Genomic_DNA"/>
</dbReference>
<gene>
    <name evidence="1" type="ORF">AAFF_G00168130</name>
</gene>
<evidence type="ECO:0000313" key="1">
    <source>
        <dbReference type="EMBL" id="KAJ8386697.1"/>
    </source>
</evidence>
<feature type="non-terminal residue" evidence="1">
    <location>
        <position position="1"/>
    </location>
</feature>
<sequence>RGRESELERERRGRGAFLDRGAFGSSSYTSHRRSTSGSESVHLCMRARVCVVCGVVWRVCEREREREVWVTVPRNSVSRQPARRLGSRSFKSNAQTAAVLNPRYRQHTALRSPLRSAVDEGRLICFSRAFHVLPAFAGHHLRRCSVCARGSVALQ</sequence>
<evidence type="ECO:0000313" key="2">
    <source>
        <dbReference type="Proteomes" id="UP001221898"/>
    </source>
</evidence>
<organism evidence="1 2">
    <name type="scientific">Aldrovandia affinis</name>
    <dbReference type="NCBI Taxonomy" id="143900"/>
    <lineage>
        <taxon>Eukaryota</taxon>
        <taxon>Metazoa</taxon>
        <taxon>Chordata</taxon>
        <taxon>Craniata</taxon>
        <taxon>Vertebrata</taxon>
        <taxon>Euteleostomi</taxon>
        <taxon>Actinopterygii</taxon>
        <taxon>Neopterygii</taxon>
        <taxon>Teleostei</taxon>
        <taxon>Notacanthiformes</taxon>
        <taxon>Halosauridae</taxon>
        <taxon>Aldrovandia</taxon>
    </lineage>
</organism>
<protein>
    <submittedName>
        <fullName evidence="1">Uncharacterized protein</fullName>
    </submittedName>
</protein>
<keyword evidence="2" id="KW-1185">Reference proteome</keyword>
<proteinExistence type="predicted"/>
<dbReference type="AlphaFoldDB" id="A0AAD7W7I5"/>